<keyword evidence="3" id="KW-1185">Reference proteome</keyword>
<dbReference type="Proteomes" id="UP000002366">
    <property type="component" value="Chromosome"/>
</dbReference>
<dbReference type="STRING" id="572547.Amico_0775"/>
<evidence type="ECO:0000313" key="2">
    <source>
        <dbReference type="EMBL" id="ADE56908.1"/>
    </source>
</evidence>
<keyword evidence="1" id="KW-0472">Membrane</keyword>
<dbReference type="RefSeq" id="WP_013048174.1">
    <property type="nucleotide sequence ID" value="NC_014011.1"/>
</dbReference>
<accession>D5EEC6</accession>
<evidence type="ECO:0000256" key="1">
    <source>
        <dbReference type="SAM" id="Phobius"/>
    </source>
</evidence>
<keyword evidence="1" id="KW-0812">Transmembrane</keyword>
<organism evidence="2 3">
    <name type="scientific">Aminobacterium colombiense (strain DSM 12261 / ALA-1)</name>
    <dbReference type="NCBI Taxonomy" id="572547"/>
    <lineage>
        <taxon>Bacteria</taxon>
        <taxon>Thermotogati</taxon>
        <taxon>Synergistota</taxon>
        <taxon>Synergistia</taxon>
        <taxon>Synergistales</taxon>
        <taxon>Aminobacteriaceae</taxon>
        <taxon>Aminobacterium</taxon>
    </lineage>
</organism>
<keyword evidence="1" id="KW-1133">Transmembrane helix</keyword>
<protein>
    <submittedName>
        <fullName evidence="2">Uncharacterized protein</fullName>
    </submittedName>
</protein>
<dbReference type="KEGG" id="aco:Amico_0775"/>
<sequence length="180" mass="19961">MSKKHFFIKIAISAFFLAGICCFICCISVWLPSLSLAPYSETHTLSMDETTLAQHEYNIKLARNLQAALEGTQVPKKDEDSSLLFAVPRRSTPFFHDAKETDAIEEDLETPLILKGVIVGQTGRFSLLDEEGGEKGLLVKEGDVLYDGKVKVIHISLDVMNLEIEQKCTQKLKIGGTSNE</sequence>
<dbReference type="EMBL" id="CP001997">
    <property type="protein sequence ID" value="ADE56908.1"/>
    <property type="molecule type" value="Genomic_DNA"/>
</dbReference>
<evidence type="ECO:0000313" key="3">
    <source>
        <dbReference type="Proteomes" id="UP000002366"/>
    </source>
</evidence>
<gene>
    <name evidence="2" type="ordered locus">Amico_0775</name>
</gene>
<dbReference type="HOGENOM" id="CLU_1493209_0_0_0"/>
<name>D5EEC6_AMICL</name>
<reference evidence="2 3" key="1">
    <citation type="journal article" date="2010" name="Stand. Genomic Sci.">
        <title>Complete genome sequence of Aminobacterium colombiense type strain (ALA-1).</title>
        <authorList>
            <person name="Chertkov O."/>
            <person name="Sikorski J."/>
            <person name="Brambilla E."/>
            <person name="Lapidus A."/>
            <person name="Copeland A."/>
            <person name="Glavina Del Rio T."/>
            <person name="Nolan M."/>
            <person name="Lucas S."/>
            <person name="Tice H."/>
            <person name="Cheng J.F."/>
            <person name="Han C."/>
            <person name="Detter J.C."/>
            <person name="Bruce D."/>
            <person name="Tapia R."/>
            <person name="Goodwin L."/>
            <person name="Pitluck S."/>
            <person name="Liolios K."/>
            <person name="Ivanova N."/>
            <person name="Mavromatis K."/>
            <person name="Ovchinnikova G."/>
            <person name="Pati A."/>
            <person name="Chen A."/>
            <person name="Palaniappan K."/>
            <person name="Land M."/>
            <person name="Hauser L."/>
            <person name="Chang Y.J."/>
            <person name="Jeffries C.D."/>
            <person name="Spring S."/>
            <person name="Rohde M."/>
            <person name="Goker M."/>
            <person name="Bristow J."/>
            <person name="Eisen J.A."/>
            <person name="Markowitz V."/>
            <person name="Hugenholtz P."/>
            <person name="Kyrpides N.C."/>
            <person name="Klenk H.P."/>
        </authorList>
    </citation>
    <scope>NUCLEOTIDE SEQUENCE [LARGE SCALE GENOMIC DNA]</scope>
    <source>
        <strain evidence="3">DSM 12261 / ALA-1</strain>
    </source>
</reference>
<proteinExistence type="predicted"/>
<dbReference type="AlphaFoldDB" id="D5EEC6"/>
<feature type="transmembrane region" description="Helical" evidence="1">
    <location>
        <begin position="7"/>
        <end position="31"/>
    </location>
</feature>